<sequence precursor="true">MIKLLTSLTSFLFICQLNAQIQIVDSITSTPIPYTHIRIIGKNQGVISDYNGYFTLDSAFKLSDSVRISCTGYQPKTFAVNSIVHSDRITLTPEVRQLEEVLVAKKKGSYKLRELGITKGPKTQFFDYSVTAQNGTIRAVYMPNEYSLSGILKYVNVFVTENGYPNAHFRIHVYDVSHFAIKPDKELTSFNVISSGTTGNEWVKIDLTAERILVPENGCFIGIEWFDHPESSYFQDTVKYKGVTQVNDKLKDTIYTHIRSGNGIVLGSRTESYKFAKNKLWYRTPFSDGWVNWCTSTAVEASFNIPDTLQNGLIFIRNENNCFYQVPCINIEVSFPIEKNDLKYDDPKKRKLNKIERVKEDNFMFPQSNILELFSSLIKAVGNNDLIYILKYLCVYADDELNDILSTIQDNKDSIGTYFSDSDKEKIINHFTTIINNLDEQSIVKLDHHHYELKVNDNLYNLVVDNGKWKINPYTYRIMK</sequence>
<dbReference type="Pfam" id="PF13715">
    <property type="entry name" value="CarbopepD_reg_2"/>
    <property type="match status" value="1"/>
</dbReference>
<proteinExistence type="predicted"/>
<dbReference type="HOGENOM" id="CLU_568316_0_0_10"/>
<dbReference type="eggNOG" id="ENOG502Z8TG">
    <property type="taxonomic scope" value="Bacteria"/>
</dbReference>
<dbReference type="InterPro" id="IPR008969">
    <property type="entry name" value="CarboxyPept-like_regulatory"/>
</dbReference>
<dbReference type="RefSeq" id="WP_013685252.1">
    <property type="nucleotide sequence ID" value="NC_015321.1"/>
</dbReference>
<feature type="chain" id="PRO_5003279815" description="CarboxypepD_reg-like domain-containing protein" evidence="1">
    <location>
        <begin position="20"/>
        <end position="480"/>
    </location>
</feature>
<dbReference type="Proteomes" id="UP000007463">
    <property type="component" value="Chromosome"/>
</dbReference>
<reference evidence="2 3" key="1">
    <citation type="journal article" date="2011" name="Stand. Genomic Sci.">
        <title>Complete genome sequence of the gliding freshwater bacterium Fluviicola taffensis type strain (RW262).</title>
        <authorList>
            <person name="Woyke T."/>
            <person name="Chertkov O."/>
            <person name="Lapidus A."/>
            <person name="Nolan M."/>
            <person name="Lucas S."/>
            <person name="Del Rio T.G."/>
            <person name="Tice H."/>
            <person name="Cheng J.F."/>
            <person name="Tapia R."/>
            <person name="Han C."/>
            <person name="Goodwin L."/>
            <person name="Pitluck S."/>
            <person name="Liolios K."/>
            <person name="Pagani I."/>
            <person name="Ivanova N."/>
            <person name="Huntemann M."/>
            <person name="Mavromatis K."/>
            <person name="Mikhailova N."/>
            <person name="Pati A."/>
            <person name="Chen A."/>
            <person name="Palaniappan K."/>
            <person name="Land M."/>
            <person name="Hauser L."/>
            <person name="Brambilla E.M."/>
            <person name="Rohde M."/>
            <person name="Mwirichia R."/>
            <person name="Sikorski J."/>
            <person name="Tindall B.J."/>
            <person name="Goker M."/>
            <person name="Bristow J."/>
            <person name="Eisen J.A."/>
            <person name="Markowitz V."/>
            <person name="Hugenholtz P."/>
            <person name="Klenk H.P."/>
            <person name="Kyrpides N.C."/>
        </authorList>
    </citation>
    <scope>NUCLEOTIDE SEQUENCE [LARGE SCALE GENOMIC DNA]</scope>
    <source>
        <strain evidence="3">DSM 16823 / RW262 / RW262</strain>
    </source>
</reference>
<reference evidence="3" key="2">
    <citation type="submission" date="2011-02" db="EMBL/GenBank/DDBJ databases">
        <title>The complete genome of Fluviicola taffensis DSM 16823.</title>
        <authorList>
            <consortium name="US DOE Joint Genome Institute (JGI-PGF)"/>
            <person name="Lucas S."/>
            <person name="Copeland A."/>
            <person name="Lapidus A."/>
            <person name="Bruce D."/>
            <person name="Goodwin L."/>
            <person name="Pitluck S."/>
            <person name="Kyrpides N."/>
            <person name="Mavromatis K."/>
            <person name="Ivanova N."/>
            <person name="Mikhailova N."/>
            <person name="Pagani I."/>
            <person name="Chertkov O."/>
            <person name="Detter J.C."/>
            <person name="Han C."/>
            <person name="Tapia R."/>
            <person name="Land M."/>
            <person name="Hauser L."/>
            <person name="Markowitz V."/>
            <person name="Cheng J.-F."/>
            <person name="Hugenholtz P."/>
            <person name="Woyke T."/>
            <person name="Wu D."/>
            <person name="Tindall B."/>
            <person name="Pomrenke H.G."/>
            <person name="Brambilla E."/>
            <person name="Klenk H.-P."/>
            <person name="Eisen J.A."/>
        </authorList>
    </citation>
    <scope>NUCLEOTIDE SEQUENCE [LARGE SCALE GENOMIC DNA]</scope>
    <source>
        <strain evidence="3">DSM 16823 / RW262 / RW262</strain>
    </source>
</reference>
<dbReference type="AlphaFoldDB" id="F2IF13"/>
<accession>F2IF13</accession>
<keyword evidence="1" id="KW-0732">Signal</keyword>
<organism evidence="2 3">
    <name type="scientific">Fluviicola taffensis (strain DSM 16823 / NCIMB 13979 / RW262)</name>
    <dbReference type="NCBI Taxonomy" id="755732"/>
    <lineage>
        <taxon>Bacteria</taxon>
        <taxon>Pseudomonadati</taxon>
        <taxon>Bacteroidota</taxon>
        <taxon>Flavobacteriia</taxon>
        <taxon>Flavobacteriales</taxon>
        <taxon>Crocinitomicaceae</taxon>
        <taxon>Fluviicola</taxon>
    </lineage>
</organism>
<evidence type="ECO:0000313" key="2">
    <source>
        <dbReference type="EMBL" id="AEA42478.1"/>
    </source>
</evidence>
<dbReference type="EMBL" id="CP002542">
    <property type="protein sequence ID" value="AEA42478.1"/>
    <property type="molecule type" value="Genomic_DNA"/>
</dbReference>
<protein>
    <recommendedName>
        <fullName evidence="4">CarboxypepD_reg-like domain-containing protein</fullName>
    </recommendedName>
</protein>
<name>F2IF13_FLUTR</name>
<dbReference type="KEGG" id="fte:Fluta_0473"/>
<dbReference type="STRING" id="755732.Fluta_0473"/>
<dbReference type="SUPFAM" id="SSF49464">
    <property type="entry name" value="Carboxypeptidase regulatory domain-like"/>
    <property type="match status" value="1"/>
</dbReference>
<dbReference type="OrthoDB" id="914976at2"/>
<keyword evidence="3" id="KW-1185">Reference proteome</keyword>
<evidence type="ECO:0000256" key="1">
    <source>
        <dbReference type="SAM" id="SignalP"/>
    </source>
</evidence>
<gene>
    <name evidence="2" type="ordered locus">Fluta_0473</name>
</gene>
<evidence type="ECO:0000313" key="3">
    <source>
        <dbReference type="Proteomes" id="UP000007463"/>
    </source>
</evidence>
<evidence type="ECO:0008006" key="4">
    <source>
        <dbReference type="Google" id="ProtNLM"/>
    </source>
</evidence>
<feature type="signal peptide" evidence="1">
    <location>
        <begin position="1"/>
        <end position="19"/>
    </location>
</feature>